<dbReference type="GO" id="GO:0047372">
    <property type="term" value="F:monoacylglycerol lipase activity"/>
    <property type="evidence" value="ECO:0007669"/>
    <property type="project" value="TreeGrafter"/>
</dbReference>
<evidence type="ECO:0000256" key="2">
    <source>
        <dbReference type="SAM" id="Phobius"/>
    </source>
</evidence>
<evidence type="ECO:0000313" key="4">
    <source>
        <dbReference type="Proteomes" id="UP000472268"/>
    </source>
</evidence>
<gene>
    <name evidence="3" type="primary">ABHD1</name>
</gene>
<reference evidence="3" key="2">
    <citation type="submission" date="2025-08" db="UniProtKB">
        <authorList>
            <consortium name="Ensembl"/>
        </authorList>
    </citation>
    <scope>IDENTIFICATION</scope>
</reference>
<dbReference type="AlphaFoldDB" id="A0A673UEV1"/>
<reference evidence="3 4" key="1">
    <citation type="submission" date="2019-05" db="EMBL/GenBank/DDBJ databases">
        <title>A Chromosome-scale Meerkat (S. suricatta) Genome Assembly.</title>
        <authorList>
            <person name="Dudchenko O."/>
            <person name="Lieberman Aiden E."/>
            <person name="Tung J."/>
            <person name="Barreiro L.B."/>
            <person name="Clutton-Brock T.H."/>
        </authorList>
    </citation>
    <scope>NUCLEOTIDE SEQUENCE [LARGE SCALE GENOMIC DNA]</scope>
</reference>
<sequence length="386" mass="43231">LDYLSMLSSSQNPQNGTWKEPFSLLLVLGAILYLGYYWTCVPQRPRLVTGPWLLAFLEQQCPVTLETFYPTPWCFEGRLQTIFRVLLQSQPPVPYWSEVLQTPDGGQLLLDWADPDSSPHPDLLPGPLYYCFLVSQAVARTPYILQLVNQALRDGPPPCPLPGLPQTHRAFCASNTEDLDSREPHKAPLPSSATPGCGILVLNHLARTGRDSGLVVALTLCPCWDSFETTCSLEPPLNSLLFNQRLTAKLCNIVNRNRKVMEKVVNVDFLLQARTIHQFDERYTAMVFGYQDCVTYYQAAPVLCLNAADDPFSLIHALPLQAAQHSPHVALLITAWGGHNGFLEGLFPWQHCYMNHLLHQYTKAIFQHPVELLNLRGLSPSEGGKS</sequence>
<dbReference type="PANTHER" id="PTHR10794">
    <property type="entry name" value="ABHYDROLASE DOMAIN-CONTAINING PROTEIN"/>
    <property type="match status" value="1"/>
</dbReference>
<keyword evidence="2" id="KW-0812">Transmembrane</keyword>
<name>A0A673UEV1_SURSU</name>
<dbReference type="PIRSF" id="PIRSF005211">
    <property type="entry name" value="Ab_hydro_YheT"/>
    <property type="match status" value="1"/>
</dbReference>
<dbReference type="GO" id="GO:0051793">
    <property type="term" value="P:medium-chain fatty acid catabolic process"/>
    <property type="evidence" value="ECO:0007669"/>
    <property type="project" value="TreeGrafter"/>
</dbReference>
<keyword evidence="2" id="KW-1133">Transmembrane helix</keyword>
<organism evidence="3 4">
    <name type="scientific">Suricata suricatta</name>
    <name type="common">Meerkat</name>
    <dbReference type="NCBI Taxonomy" id="37032"/>
    <lineage>
        <taxon>Eukaryota</taxon>
        <taxon>Metazoa</taxon>
        <taxon>Chordata</taxon>
        <taxon>Craniata</taxon>
        <taxon>Vertebrata</taxon>
        <taxon>Euteleostomi</taxon>
        <taxon>Mammalia</taxon>
        <taxon>Eutheria</taxon>
        <taxon>Laurasiatheria</taxon>
        <taxon>Carnivora</taxon>
        <taxon>Feliformia</taxon>
        <taxon>Herpestidae</taxon>
        <taxon>Suricata</taxon>
    </lineage>
</organism>
<dbReference type="GO" id="GO:0008126">
    <property type="term" value="F:acetylesterase activity"/>
    <property type="evidence" value="ECO:0007669"/>
    <property type="project" value="TreeGrafter"/>
</dbReference>
<dbReference type="InterPro" id="IPR050960">
    <property type="entry name" value="AB_hydrolase_4_sf"/>
</dbReference>
<comment type="similarity">
    <text evidence="1">Belongs to the AB hydrolase superfamily. AB hydrolase 4 family.</text>
</comment>
<feature type="transmembrane region" description="Helical" evidence="2">
    <location>
        <begin position="21"/>
        <end position="39"/>
    </location>
</feature>
<dbReference type="InterPro" id="IPR029058">
    <property type="entry name" value="AB_hydrolase_fold"/>
</dbReference>
<dbReference type="Ensembl" id="ENSSSUT00005022697.1">
    <property type="protein sequence ID" value="ENSSSUP00005019842.1"/>
    <property type="gene ID" value="ENSSSUG00005012771.1"/>
</dbReference>
<dbReference type="SUPFAM" id="SSF53474">
    <property type="entry name" value="alpha/beta-Hydrolases"/>
    <property type="match status" value="1"/>
</dbReference>
<dbReference type="PANTHER" id="PTHR10794:SF60">
    <property type="entry name" value="PROTEIN ABHD1"/>
    <property type="match status" value="1"/>
</dbReference>
<accession>A0A673UEV1</accession>
<proteinExistence type="inferred from homology"/>
<evidence type="ECO:0000313" key="3">
    <source>
        <dbReference type="Ensembl" id="ENSSSUP00005019842.1"/>
    </source>
</evidence>
<dbReference type="Proteomes" id="UP000472268">
    <property type="component" value="Chromosome 4"/>
</dbReference>
<dbReference type="InterPro" id="IPR012020">
    <property type="entry name" value="ABHD4"/>
</dbReference>
<keyword evidence="2" id="KW-0472">Membrane</keyword>
<evidence type="ECO:0000256" key="1">
    <source>
        <dbReference type="ARBA" id="ARBA00010884"/>
    </source>
</evidence>
<dbReference type="GO" id="GO:0051792">
    <property type="term" value="P:medium-chain fatty acid biosynthetic process"/>
    <property type="evidence" value="ECO:0007669"/>
    <property type="project" value="TreeGrafter"/>
</dbReference>
<keyword evidence="4" id="KW-1185">Reference proteome</keyword>
<dbReference type="OMA" id="MMTTSWG"/>
<reference evidence="3" key="3">
    <citation type="submission" date="2025-09" db="UniProtKB">
        <authorList>
            <consortium name="Ensembl"/>
        </authorList>
    </citation>
    <scope>IDENTIFICATION</scope>
</reference>
<protein>
    <submittedName>
        <fullName evidence="3">Abhydrolase domain containing 1</fullName>
    </submittedName>
</protein>